<name>A0A031JQ70_9SPHN</name>
<dbReference type="RefSeq" id="WP_036527580.1">
    <property type="nucleotide sequence ID" value="NZ_JFYZ01000020.1"/>
</dbReference>
<dbReference type="eggNOG" id="COG0063">
    <property type="taxonomic scope" value="Bacteria"/>
</dbReference>
<dbReference type="EMBL" id="JFYZ01000020">
    <property type="protein sequence ID" value="EZP79891.1"/>
    <property type="molecule type" value="Genomic_DNA"/>
</dbReference>
<evidence type="ECO:0000259" key="1">
    <source>
        <dbReference type="PROSITE" id="PS51383"/>
    </source>
</evidence>
<dbReference type="InterPro" id="IPR029056">
    <property type="entry name" value="Ribokinase-like"/>
</dbReference>
<accession>A0A031JQ70</accession>
<dbReference type="Gene3D" id="3.40.1190.20">
    <property type="match status" value="1"/>
</dbReference>
<keyword evidence="2" id="KW-0456">Lyase</keyword>
<proteinExistence type="predicted"/>
<dbReference type="SUPFAM" id="SSF53613">
    <property type="entry name" value="Ribokinase-like"/>
    <property type="match status" value="1"/>
</dbReference>
<feature type="domain" description="YjeF C-terminal" evidence="1">
    <location>
        <begin position="1"/>
        <end position="114"/>
    </location>
</feature>
<dbReference type="Pfam" id="PF01256">
    <property type="entry name" value="Carb_kinase"/>
    <property type="match status" value="1"/>
</dbReference>
<dbReference type="InterPro" id="IPR000631">
    <property type="entry name" value="CARKD"/>
</dbReference>
<dbReference type="EC" id="4.2.1.136" evidence="2"/>
<protein>
    <submittedName>
        <fullName evidence="2">ADP-dependent (S)-NAD(P)H-hydrate dehydratase</fullName>
        <ecNumber evidence="2">4.2.1.136</ecNumber>
    </submittedName>
</protein>
<dbReference type="Proteomes" id="UP000024329">
    <property type="component" value="Unassembled WGS sequence"/>
</dbReference>
<organism evidence="2 3">
    <name type="scientific">Novosphingobium resinovorum</name>
    <dbReference type="NCBI Taxonomy" id="158500"/>
    <lineage>
        <taxon>Bacteria</taxon>
        <taxon>Pseudomonadati</taxon>
        <taxon>Pseudomonadota</taxon>
        <taxon>Alphaproteobacteria</taxon>
        <taxon>Sphingomonadales</taxon>
        <taxon>Sphingomonadaceae</taxon>
        <taxon>Novosphingobium</taxon>
    </lineage>
</organism>
<dbReference type="GO" id="GO:0052855">
    <property type="term" value="F:ADP-dependent NAD(P)H-hydrate dehydratase activity"/>
    <property type="evidence" value="ECO:0007669"/>
    <property type="project" value="UniProtKB-EC"/>
</dbReference>
<dbReference type="PROSITE" id="PS51383">
    <property type="entry name" value="YJEF_C_3"/>
    <property type="match status" value="1"/>
</dbReference>
<gene>
    <name evidence="2" type="primary">nnrD</name>
    <name evidence="2" type="ORF">BV97_03674</name>
</gene>
<reference evidence="2 3" key="1">
    <citation type="submission" date="2014-03" db="EMBL/GenBank/DDBJ databases">
        <title>Whole genome sequence of Novosphingobium resinovorum KF1.</title>
        <authorList>
            <person name="Gan H.M."/>
            <person name="Gan H.Y."/>
            <person name="Chew T.H."/>
            <person name="Savka M.A."/>
        </authorList>
    </citation>
    <scope>NUCLEOTIDE SEQUENCE [LARGE SCALE GENOMIC DNA]</scope>
    <source>
        <strain evidence="2 3">KF1</strain>
    </source>
</reference>
<evidence type="ECO:0000313" key="3">
    <source>
        <dbReference type="Proteomes" id="UP000024329"/>
    </source>
</evidence>
<comment type="caution">
    <text evidence="2">The sequence shown here is derived from an EMBL/GenBank/DDBJ whole genome shotgun (WGS) entry which is preliminary data.</text>
</comment>
<evidence type="ECO:0000313" key="2">
    <source>
        <dbReference type="EMBL" id="EZP79891.1"/>
    </source>
</evidence>
<dbReference type="AlphaFoldDB" id="A0A031JQ70"/>
<sequence>MKNSAPLSNFLGMCDAVVAGPAMSDGKAASKVTGHLLRLCHAQLVLDAAMLMYLVSHADRLRSLAHPSVLTPHIGALAAMLACDADEIEQNRLSAVKKASSRFGAYASGEDRGY</sequence>